<proteinExistence type="predicted"/>
<keyword evidence="2" id="KW-1185">Reference proteome</keyword>
<name>A0A411WM30_9GAMM</name>
<dbReference type="Proteomes" id="UP000293154">
    <property type="component" value="Chromosome"/>
</dbReference>
<dbReference type="EMBL" id="CP034752">
    <property type="protein sequence ID" value="QBH97299.1"/>
    <property type="molecule type" value="Genomic_DNA"/>
</dbReference>
<protein>
    <recommendedName>
        <fullName evidence="3">Fucose-specific lectin</fullName>
    </recommendedName>
</protein>
<dbReference type="SUPFAM" id="SSF89372">
    <property type="entry name" value="Fucose-specific lectin"/>
    <property type="match status" value="2"/>
</dbReference>
<dbReference type="Gene3D" id="2.120.10.70">
    <property type="entry name" value="Fucose-specific lectin"/>
    <property type="match status" value="2"/>
</dbReference>
<dbReference type="OrthoDB" id="137105at2"/>
<evidence type="ECO:0008006" key="3">
    <source>
        <dbReference type="Google" id="ProtNLM"/>
    </source>
</evidence>
<dbReference type="RefSeq" id="WP_130592233.1">
    <property type="nucleotide sequence ID" value="NZ_CP034752.1"/>
</dbReference>
<evidence type="ECO:0000313" key="2">
    <source>
        <dbReference type="Proteomes" id="UP000293154"/>
    </source>
</evidence>
<dbReference type="KEGG" id="prag:EKN56_13355"/>
<sequence length="406" mass="45330">MNHTFIHSIQNQSPETVQIMVLNEGNSLSYDAILAAGQSICYSDIFDAASLPVPYVASASTFKQLHIELRVGKSTYALYEHENQVRCNHQGLFSADTPPLAGYSGHGAMDLIIDCDGIPYGEVNAFSDSTELTSISWILSQYALYGLKKGKLNQKSFVIADWKDQEAFEQPACGLKGPIVAVSWAAGRYAIYALGNDNQIYEKCWLTSYWSNWAIYTQPTGVNLRHLSAVSWCLSQYAIHGVGDNGNLYGKTFNITTWKDWENMGRPTSCRLKGPLTSVCWTPLRYGIYALGDDGNVWMKWKGLFWSEWKDIGSPVAPLKTLTSTSWLDRAYTIAGVAEDGKLYARNYHYAWDKNWNDLGHPPECKLAGPVTAVSWCLGKYAFYAQGVNGVMYQLFEGKWSVVDGR</sequence>
<accession>A0A411WM30</accession>
<gene>
    <name evidence="1" type="ORF">EKN56_13355</name>
</gene>
<organism evidence="1 2">
    <name type="scientific">Limnobaculum zhutongyuii</name>
    <dbReference type="NCBI Taxonomy" id="2498113"/>
    <lineage>
        <taxon>Bacteria</taxon>
        <taxon>Pseudomonadati</taxon>
        <taxon>Pseudomonadota</taxon>
        <taxon>Gammaproteobacteria</taxon>
        <taxon>Enterobacterales</taxon>
        <taxon>Budviciaceae</taxon>
        <taxon>Limnobaculum</taxon>
    </lineage>
</organism>
<reference evidence="1 2" key="1">
    <citation type="submission" date="2019-03" db="EMBL/GenBank/DDBJ databases">
        <title>Pragia sp. nov. isolated from the gut tract of Carduelis flavirostris.</title>
        <authorList>
            <person name="Ge Y."/>
        </authorList>
    </citation>
    <scope>NUCLEOTIDE SEQUENCE [LARGE SCALE GENOMIC DNA]</scope>
    <source>
        <strain evidence="1 2">CF-458</strain>
    </source>
</reference>
<dbReference type="AlphaFoldDB" id="A0A411WM30"/>
<evidence type="ECO:0000313" key="1">
    <source>
        <dbReference type="EMBL" id="QBH97299.1"/>
    </source>
</evidence>